<dbReference type="SUPFAM" id="SSF46689">
    <property type="entry name" value="Homeodomain-like"/>
    <property type="match status" value="1"/>
</dbReference>
<accession>A0A127P650</accession>
<dbReference type="SMART" id="SM00342">
    <property type="entry name" value="HTH_ARAC"/>
    <property type="match status" value="1"/>
</dbReference>
<dbReference type="InterPro" id="IPR009057">
    <property type="entry name" value="Homeodomain-like_sf"/>
</dbReference>
<dbReference type="PANTHER" id="PTHR43436">
    <property type="entry name" value="ARAC-FAMILY TRANSCRIPTIONAL REGULATOR"/>
    <property type="match status" value="1"/>
</dbReference>
<dbReference type="InterPro" id="IPR018060">
    <property type="entry name" value="HTH_AraC"/>
</dbReference>
<dbReference type="GO" id="GO:0043565">
    <property type="term" value="F:sequence-specific DNA binding"/>
    <property type="evidence" value="ECO:0007669"/>
    <property type="project" value="InterPro"/>
</dbReference>
<keyword evidence="2" id="KW-0804">Transcription</keyword>
<dbReference type="Pfam" id="PF12833">
    <property type="entry name" value="HTH_18"/>
    <property type="match status" value="1"/>
</dbReference>
<protein>
    <submittedName>
        <fullName evidence="4">Bacterial regulatory helix-turn-helix s, AraC family protein</fullName>
    </submittedName>
</protein>
<dbReference type="PANTHER" id="PTHR43436:SF1">
    <property type="entry name" value="TRANSCRIPTIONAL REGULATORY PROTEIN"/>
    <property type="match status" value="1"/>
</dbReference>
<dbReference type="Gene3D" id="1.10.10.60">
    <property type="entry name" value="Homeodomain-like"/>
    <property type="match status" value="1"/>
</dbReference>
<dbReference type="AlphaFoldDB" id="A0A127P650"/>
<organism evidence="4">
    <name type="scientific">Collimonas fungivorans</name>
    <dbReference type="NCBI Taxonomy" id="158899"/>
    <lineage>
        <taxon>Bacteria</taxon>
        <taxon>Pseudomonadati</taxon>
        <taxon>Pseudomonadota</taxon>
        <taxon>Betaproteobacteria</taxon>
        <taxon>Burkholderiales</taxon>
        <taxon>Oxalobacteraceae</taxon>
        <taxon>Collimonas</taxon>
    </lineage>
</organism>
<proteinExistence type="predicted"/>
<dbReference type="PATRIC" id="fig|158899.10.peg.601"/>
<dbReference type="Pfam" id="PF06719">
    <property type="entry name" value="AraC_N"/>
    <property type="match status" value="1"/>
</dbReference>
<reference evidence="4 5" key="1">
    <citation type="submission" date="2015-11" db="EMBL/GenBank/DDBJ databases">
        <title>Exploring the genomic traits of fungus-feeding bacterial genus Collimonas.</title>
        <authorList>
            <person name="Song C."/>
            <person name="Schmidt R."/>
            <person name="de Jager V."/>
            <person name="Krzyzanowska D."/>
            <person name="Jongedijk E."/>
            <person name="Cankar K."/>
            <person name="Beekwilder J."/>
            <person name="van Veen A."/>
            <person name="de Boer W."/>
            <person name="van Veen J.A."/>
            <person name="Garbeva P."/>
        </authorList>
    </citation>
    <scope>NUCLEOTIDE SEQUENCE [LARGE SCALE GENOMIC DNA]</scope>
    <source>
        <strain evidence="4 5">Ter6</strain>
    </source>
</reference>
<feature type="domain" description="HTH araC/xylS-type" evidence="3">
    <location>
        <begin position="189"/>
        <end position="273"/>
    </location>
</feature>
<evidence type="ECO:0000259" key="3">
    <source>
        <dbReference type="PROSITE" id="PS01124"/>
    </source>
</evidence>
<dbReference type="EMBL" id="CP013232">
    <property type="protein sequence ID" value="AMO93309.1"/>
    <property type="molecule type" value="Genomic_DNA"/>
</dbReference>
<evidence type="ECO:0000313" key="4">
    <source>
        <dbReference type="EMBL" id="AMO93309.1"/>
    </source>
</evidence>
<gene>
    <name evidence="4" type="ORF">CFter6_0580</name>
</gene>
<dbReference type="PROSITE" id="PS01124">
    <property type="entry name" value="HTH_ARAC_FAMILY_2"/>
    <property type="match status" value="1"/>
</dbReference>
<evidence type="ECO:0000256" key="1">
    <source>
        <dbReference type="ARBA" id="ARBA00023015"/>
    </source>
</evidence>
<name>A0A127P650_9BURK</name>
<sequence length="333" mass="36590">MSQIDLFRNVIARHALVDGTFECALPGVKLIRYSAPTMPMPVIYEPTVCFVAQGRKRASLGTSVFYYDPASYLVASVGLPVVGTVVEATSEHPYLCLQLDLNSPELTELALKHPRQGGGAVPAGLSLNEMTSGLLDAVIRLVTLLDTPDDLEALGPLAVREVFYRLLSGPSGDVIYAITQSDSRHGQIARTILWIRAHFKEVFRIDDIAKIAGMSRSTFHDHFKAITAMSPLEFRNQLRMQEARRLMVSDGLDAASAGYQVGYDSPSQFSRDYPHANVGEMFGILGQRLLSFEMQPTPRGSKVIFSFANNQSVLIEDADDCSSFRVGDSEVVR</sequence>
<keyword evidence="1" id="KW-0805">Transcription regulation</keyword>
<dbReference type="Proteomes" id="UP000072421">
    <property type="component" value="Chromosome"/>
</dbReference>
<dbReference type="GO" id="GO:0003700">
    <property type="term" value="F:DNA-binding transcription factor activity"/>
    <property type="evidence" value="ECO:0007669"/>
    <property type="project" value="InterPro"/>
</dbReference>
<dbReference type="InterPro" id="IPR009594">
    <property type="entry name" value="Tscrpt_reg_HTH_AraC_N"/>
</dbReference>
<dbReference type="RefSeq" id="WP_236904501.1">
    <property type="nucleotide sequence ID" value="NZ_CP013232.1"/>
</dbReference>
<evidence type="ECO:0000313" key="5">
    <source>
        <dbReference type="Proteomes" id="UP000072421"/>
    </source>
</evidence>
<evidence type="ECO:0000256" key="2">
    <source>
        <dbReference type="ARBA" id="ARBA00023163"/>
    </source>
</evidence>